<dbReference type="Proteomes" id="UP000319516">
    <property type="component" value="Unassembled WGS sequence"/>
</dbReference>
<dbReference type="RefSeq" id="WP_141785671.1">
    <property type="nucleotide sequence ID" value="NZ_BAAAIK010000001.1"/>
</dbReference>
<evidence type="ECO:0000313" key="4">
    <source>
        <dbReference type="Proteomes" id="UP000319516"/>
    </source>
</evidence>
<dbReference type="OrthoDB" id="4801220at2"/>
<sequence length="221" mass="22901">MTGSVPPGVLDFADVESLHDLGTYVGRARTLQSEGSVRLQASGSVLAAWVCILPGRGVLGQGVVLGLRVMPLAGEVDPPLDVTVPLGAVTDRLARRTSTGDVGTRLPVPPTTVHEPWSALTPPRSGWVPDGEVAVASLLGVAEDGIRDIAEGTPDGAGSHAVNALRERVWSAPLPTRSDLSAGVGLAAYGLGFGRAREIATVFRCGPWTRVSTAHGHILTR</sequence>
<dbReference type="Pfam" id="PF26035">
    <property type="entry name" value="DUF8010"/>
    <property type="match status" value="1"/>
</dbReference>
<feature type="domain" description="DUF8010" evidence="1">
    <location>
        <begin position="9"/>
        <end position="103"/>
    </location>
</feature>
<evidence type="ECO:0000259" key="1">
    <source>
        <dbReference type="Pfam" id="PF26035"/>
    </source>
</evidence>
<keyword evidence="4" id="KW-1185">Reference proteome</keyword>
<dbReference type="AlphaFoldDB" id="A0A542YUE7"/>
<accession>A0A542YUE7</accession>
<dbReference type="InterPro" id="IPR058323">
    <property type="entry name" value="DUF8010"/>
</dbReference>
<comment type="caution">
    <text evidence="3">The sequence shown here is derived from an EMBL/GenBank/DDBJ whole genome shotgun (WGS) entry which is preliminary data.</text>
</comment>
<proteinExistence type="predicted"/>
<organism evidence="3 4">
    <name type="scientific">Ornithinicoccus hortensis</name>
    <dbReference type="NCBI Taxonomy" id="82346"/>
    <lineage>
        <taxon>Bacteria</taxon>
        <taxon>Bacillati</taxon>
        <taxon>Actinomycetota</taxon>
        <taxon>Actinomycetes</taxon>
        <taxon>Micrococcales</taxon>
        <taxon>Intrasporangiaceae</taxon>
        <taxon>Ornithinicoccus</taxon>
    </lineage>
</organism>
<name>A0A542YUE7_9MICO</name>
<reference evidence="3 4" key="1">
    <citation type="submission" date="2019-06" db="EMBL/GenBank/DDBJ databases">
        <title>Sequencing the genomes of 1000 actinobacteria strains.</title>
        <authorList>
            <person name="Klenk H.-P."/>
        </authorList>
    </citation>
    <scope>NUCLEOTIDE SEQUENCE [LARGE SCALE GENOMIC DNA]</scope>
    <source>
        <strain evidence="3 4">DSM 12335</strain>
    </source>
</reference>
<dbReference type="EMBL" id="VFOP01000001">
    <property type="protein sequence ID" value="TQL51708.1"/>
    <property type="molecule type" value="Genomic_DNA"/>
</dbReference>
<dbReference type="Pfam" id="PF26572">
    <property type="entry name" value="DUF8185"/>
    <property type="match status" value="1"/>
</dbReference>
<protein>
    <submittedName>
        <fullName evidence="3">Uncharacterized protein</fullName>
    </submittedName>
</protein>
<feature type="domain" description="DUF8185" evidence="2">
    <location>
        <begin position="122"/>
        <end position="221"/>
    </location>
</feature>
<evidence type="ECO:0000313" key="3">
    <source>
        <dbReference type="EMBL" id="TQL51708.1"/>
    </source>
</evidence>
<evidence type="ECO:0000259" key="2">
    <source>
        <dbReference type="Pfam" id="PF26572"/>
    </source>
</evidence>
<dbReference type="InterPro" id="IPR058498">
    <property type="entry name" value="DUF8185"/>
</dbReference>
<gene>
    <name evidence="3" type="ORF">FB467_2862</name>
</gene>